<comment type="catalytic activity">
    <reaction evidence="12">
        <text>L-threonyl-[protein] + ATP = O-phospho-L-threonyl-[protein] + ADP + H(+)</text>
        <dbReference type="Rhea" id="RHEA:46608"/>
        <dbReference type="Rhea" id="RHEA-COMP:11060"/>
        <dbReference type="Rhea" id="RHEA-COMP:11605"/>
        <dbReference type="ChEBI" id="CHEBI:15378"/>
        <dbReference type="ChEBI" id="CHEBI:30013"/>
        <dbReference type="ChEBI" id="CHEBI:30616"/>
        <dbReference type="ChEBI" id="CHEBI:61977"/>
        <dbReference type="ChEBI" id="CHEBI:456216"/>
        <dbReference type="EC" id="2.7.11.1"/>
    </reaction>
</comment>
<organism evidence="17 18">
    <name type="scientific">Populus deltoides</name>
    <name type="common">Eastern poplar</name>
    <name type="synonym">Eastern cottonwood</name>
    <dbReference type="NCBI Taxonomy" id="3696"/>
    <lineage>
        <taxon>Eukaryota</taxon>
        <taxon>Viridiplantae</taxon>
        <taxon>Streptophyta</taxon>
        <taxon>Embryophyta</taxon>
        <taxon>Tracheophyta</taxon>
        <taxon>Spermatophyta</taxon>
        <taxon>Magnoliopsida</taxon>
        <taxon>eudicotyledons</taxon>
        <taxon>Gunneridae</taxon>
        <taxon>Pentapetalae</taxon>
        <taxon>rosids</taxon>
        <taxon>fabids</taxon>
        <taxon>Malpighiales</taxon>
        <taxon>Salicaceae</taxon>
        <taxon>Saliceae</taxon>
        <taxon>Populus</taxon>
    </lineage>
</organism>
<dbReference type="SUPFAM" id="SSF56112">
    <property type="entry name" value="Protein kinase-like (PK-like)"/>
    <property type="match status" value="1"/>
</dbReference>
<evidence type="ECO:0000256" key="14">
    <source>
        <dbReference type="PROSITE-ProRule" id="PRU10141"/>
    </source>
</evidence>
<evidence type="ECO:0000256" key="11">
    <source>
        <dbReference type="ARBA" id="ARBA00023136"/>
    </source>
</evidence>
<dbReference type="FunFam" id="1.10.510.10:FF:000035">
    <property type="entry name" value="Putative receptor-like serine/threonine-protein kinase"/>
    <property type="match status" value="1"/>
</dbReference>
<keyword evidence="18" id="KW-1185">Reference proteome</keyword>
<feature type="domain" description="Protein kinase" evidence="16">
    <location>
        <begin position="163"/>
        <end position="417"/>
    </location>
</feature>
<dbReference type="PANTHER" id="PTHR47984">
    <property type="entry name" value="OS01G0323000 PROTEIN"/>
    <property type="match status" value="1"/>
</dbReference>
<accession>A0A8T2WSB6</accession>
<keyword evidence="5" id="KW-0808">Transferase</keyword>
<evidence type="ECO:0000256" key="4">
    <source>
        <dbReference type="ARBA" id="ARBA00022553"/>
    </source>
</evidence>
<dbReference type="EC" id="2.7.11.1" evidence="2"/>
<dbReference type="Pfam" id="PF07714">
    <property type="entry name" value="PK_Tyr_Ser-Thr"/>
    <property type="match status" value="1"/>
</dbReference>
<dbReference type="PROSITE" id="PS50011">
    <property type="entry name" value="PROTEIN_KINASE_DOM"/>
    <property type="match status" value="1"/>
</dbReference>
<keyword evidence="9 14" id="KW-0067">ATP-binding</keyword>
<feature type="binding site" evidence="14">
    <location>
        <position position="191"/>
    </location>
    <ligand>
        <name>ATP</name>
        <dbReference type="ChEBI" id="CHEBI:30616"/>
    </ligand>
</feature>
<dbReference type="InterPro" id="IPR011009">
    <property type="entry name" value="Kinase-like_dom_sf"/>
</dbReference>
<evidence type="ECO:0000259" key="16">
    <source>
        <dbReference type="PROSITE" id="PS50011"/>
    </source>
</evidence>
<dbReference type="GO" id="GO:0005524">
    <property type="term" value="F:ATP binding"/>
    <property type="evidence" value="ECO:0007669"/>
    <property type="project" value="UniProtKB-UniRule"/>
</dbReference>
<dbReference type="AlphaFoldDB" id="A0A8T2WSB6"/>
<evidence type="ECO:0000256" key="8">
    <source>
        <dbReference type="ARBA" id="ARBA00022777"/>
    </source>
</evidence>
<dbReference type="InterPro" id="IPR052232">
    <property type="entry name" value="RLK_Ser/Thr-Kinase"/>
</dbReference>
<evidence type="ECO:0000256" key="10">
    <source>
        <dbReference type="ARBA" id="ARBA00022989"/>
    </source>
</evidence>
<evidence type="ECO:0000256" key="1">
    <source>
        <dbReference type="ARBA" id="ARBA00004167"/>
    </source>
</evidence>
<evidence type="ECO:0000256" key="7">
    <source>
        <dbReference type="ARBA" id="ARBA00022741"/>
    </source>
</evidence>
<feature type="transmembrane region" description="Helical" evidence="15">
    <location>
        <begin position="23"/>
        <end position="49"/>
    </location>
</feature>
<evidence type="ECO:0000256" key="6">
    <source>
        <dbReference type="ARBA" id="ARBA00022692"/>
    </source>
</evidence>
<evidence type="ECO:0000256" key="2">
    <source>
        <dbReference type="ARBA" id="ARBA00012513"/>
    </source>
</evidence>
<dbReference type="InterPro" id="IPR000719">
    <property type="entry name" value="Prot_kinase_dom"/>
</dbReference>
<gene>
    <name evidence="17" type="ORF">H0E87_027689</name>
</gene>
<comment type="subcellular location">
    <subcellularLocation>
        <location evidence="1">Membrane</location>
        <topology evidence="1">Single-pass membrane protein</topology>
    </subcellularLocation>
</comment>
<keyword evidence="11 15" id="KW-0472">Membrane</keyword>
<evidence type="ECO:0000256" key="5">
    <source>
        <dbReference type="ARBA" id="ARBA00022679"/>
    </source>
</evidence>
<dbReference type="InterPro" id="IPR017441">
    <property type="entry name" value="Protein_kinase_ATP_BS"/>
</dbReference>
<dbReference type="GO" id="GO:0016020">
    <property type="term" value="C:membrane"/>
    <property type="evidence" value="ECO:0007669"/>
    <property type="project" value="UniProtKB-SubCell"/>
</dbReference>
<evidence type="ECO:0000256" key="15">
    <source>
        <dbReference type="SAM" id="Phobius"/>
    </source>
</evidence>
<reference evidence="17" key="1">
    <citation type="journal article" date="2021" name="J. Hered.">
        <title>Genome Assembly of Salicaceae Populus deltoides (Eastern Cottonwood) I-69 Based on Nanopore Sequencing and Hi-C Technologies.</title>
        <authorList>
            <person name="Bai S."/>
            <person name="Wu H."/>
            <person name="Zhang J."/>
            <person name="Pan Z."/>
            <person name="Zhao W."/>
            <person name="Li Z."/>
            <person name="Tong C."/>
        </authorList>
    </citation>
    <scope>NUCLEOTIDE SEQUENCE</scope>
    <source>
        <tissue evidence="17">Leaf</tissue>
    </source>
</reference>
<keyword evidence="4" id="KW-0597">Phosphoprotein</keyword>
<dbReference type="EMBL" id="JACEGQ020000017">
    <property type="protein sequence ID" value="KAH8483033.1"/>
    <property type="molecule type" value="Genomic_DNA"/>
</dbReference>
<proteinExistence type="predicted"/>
<name>A0A8T2WSB6_POPDE</name>
<keyword evidence="8" id="KW-0418">Kinase</keyword>
<evidence type="ECO:0000256" key="3">
    <source>
        <dbReference type="ARBA" id="ARBA00022527"/>
    </source>
</evidence>
<evidence type="ECO:0000313" key="17">
    <source>
        <dbReference type="EMBL" id="KAH8483033.1"/>
    </source>
</evidence>
<protein>
    <recommendedName>
        <fullName evidence="2">non-specific serine/threonine protein kinase</fullName>
        <ecNumber evidence="2">2.7.11.1</ecNumber>
    </recommendedName>
</protein>
<dbReference type="Proteomes" id="UP000807159">
    <property type="component" value="Chromosome 17"/>
</dbReference>
<comment type="catalytic activity">
    <reaction evidence="13">
        <text>L-seryl-[protein] + ATP = O-phospho-L-seryl-[protein] + ADP + H(+)</text>
        <dbReference type="Rhea" id="RHEA:17989"/>
        <dbReference type="Rhea" id="RHEA-COMP:9863"/>
        <dbReference type="Rhea" id="RHEA-COMP:11604"/>
        <dbReference type="ChEBI" id="CHEBI:15378"/>
        <dbReference type="ChEBI" id="CHEBI:29999"/>
        <dbReference type="ChEBI" id="CHEBI:30616"/>
        <dbReference type="ChEBI" id="CHEBI:83421"/>
        <dbReference type="ChEBI" id="CHEBI:456216"/>
        <dbReference type="EC" id="2.7.11.1"/>
    </reaction>
</comment>
<evidence type="ECO:0000256" key="13">
    <source>
        <dbReference type="ARBA" id="ARBA00048679"/>
    </source>
</evidence>
<keyword evidence="6 15" id="KW-0812">Transmembrane</keyword>
<keyword evidence="7 14" id="KW-0547">Nucleotide-binding</keyword>
<dbReference type="Gene3D" id="1.10.510.10">
    <property type="entry name" value="Transferase(Phosphotransferase) domain 1"/>
    <property type="match status" value="2"/>
</dbReference>
<evidence type="ECO:0000313" key="18">
    <source>
        <dbReference type="Proteomes" id="UP000807159"/>
    </source>
</evidence>
<dbReference type="InterPro" id="IPR001245">
    <property type="entry name" value="Ser-Thr/Tyr_kinase_cat_dom"/>
</dbReference>
<sequence length="538" mass="61524">MSSNTSSIDTKLSKHTSFFGIRLWVLILALIAVFTVLFLVIMAACFICLCRRKSKPFNPHLRRLLNPISMKGFLNSYTIPSKDKRLLSHRISEVEMNIEKLDHHHQVILTDQCSNVSTGLTTRWSGTGVADLEPTARYSSVVPDAWRGNRIALKEIEVVTDGFADMNMIGSGDYSVAYRGVLLDTTRVAVKRLLSNSCQAEDFIAEAEMIGHIRHKNLVKLLGYCMEEGYRILVSEYVDNGNLHQWLYGCPEQPSPLTWAIRMNIIQGIAKGLAYLHEDIEPKFIHQNLKSSNILLDHQWNPKISDFGIAKFFGPQWIDITTLAMETSGFGILIMEIICARAPVDHNQPQVYLVDWLKSMVANKQIMFVVDPKLPEIPSSKELKRILLLALRCVDRDIKHRPTMGDVIHMLEPRDLLLDDDRRIRRDGSSCRYKQQESHIVTQFGVEIPSSKELKRILLLALRCVDRDIKHRPTMGDVIHMLEPRDLLLDDDRRIRRDGSSCRYKQQESHIVTQFGVGDFSTHEKESNINLYQKILPA</sequence>
<dbReference type="Gene3D" id="3.30.200.20">
    <property type="entry name" value="Phosphorylase Kinase, domain 1"/>
    <property type="match status" value="1"/>
</dbReference>
<dbReference type="PANTHER" id="PTHR47984:SF15">
    <property type="entry name" value="PROTEIN KINASE DOMAIN-CONTAINING PROTEIN"/>
    <property type="match status" value="1"/>
</dbReference>
<dbReference type="GO" id="GO:0004674">
    <property type="term" value="F:protein serine/threonine kinase activity"/>
    <property type="evidence" value="ECO:0007669"/>
    <property type="project" value="UniProtKB-KW"/>
</dbReference>
<evidence type="ECO:0000256" key="12">
    <source>
        <dbReference type="ARBA" id="ARBA00047899"/>
    </source>
</evidence>
<evidence type="ECO:0000256" key="9">
    <source>
        <dbReference type="ARBA" id="ARBA00022840"/>
    </source>
</evidence>
<keyword evidence="10 15" id="KW-1133">Transmembrane helix</keyword>
<keyword evidence="3" id="KW-0723">Serine/threonine-protein kinase</keyword>
<comment type="caution">
    <text evidence="17">The sequence shown here is derived from an EMBL/GenBank/DDBJ whole genome shotgun (WGS) entry which is preliminary data.</text>
</comment>
<dbReference type="PROSITE" id="PS00107">
    <property type="entry name" value="PROTEIN_KINASE_ATP"/>
    <property type="match status" value="1"/>
</dbReference>